<dbReference type="STRING" id="6293.A0A1I8ERB7"/>
<organism evidence="2">
    <name type="scientific">Wuchereria bancrofti</name>
    <dbReference type="NCBI Taxonomy" id="6293"/>
    <lineage>
        <taxon>Eukaryota</taxon>
        <taxon>Metazoa</taxon>
        <taxon>Ecdysozoa</taxon>
        <taxon>Nematoda</taxon>
        <taxon>Chromadorea</taxon>
        <taxon>Rhabditida</taxon>
        <taxon>Spirurina</taxon>
        <taxon>Spiruromorpha</taxon>
        <taxon>Filarioidea</taxon>
        <taxon>Onchocercidae</taxon>
        <taxon>Wuchereria</taxon>
    </lineage>
</organism>
<evidence type="ECO:0000259" key="1">
    <source>
        <dbReference type="Pfam" id="PF24338"/>
    </source>
</evidence>
<dbReference type="Pfam" id="PF24338">
    <property type="entry name" value="DUF7506"/>
    <property type="match status" value="1"/>
</dbReference>
<protein>
    <recommendedName>
        <fullName evidence="1">DUF7506 domain-containing protein</fullName>
    </recommendedName>
</protein>
<accession>A0A1I8ERB7</accession>
<feature type="domain" description="DUF7506" evidence="1">
    <location>
        <begin position="130"/>
        <end position="208"/>
    </location>
</feature>
<proteinExistence type="predicted"/>
<sequence>MFEERNVVEDCIEKYVKIFPLNSCCSSGDHLRKFTLESRGSALCYIVSNDTDESDSNPKQISSVQVSFPMSIFVSSCRYVVCRVSEVLVSERNPIARCQNRTGLPSDSCIQFNAYHSIPLQSYVIRSYHALLGIYAKWEPNLPMGHLWNENKDFGLIYDADGLLLPKLLGKNPYASVCLYVADIGPSRLSRFAIKDLSDIATKKVNMVINTSHNCRMMGDDCLLTPRYLYLKILSATVHKKDGLVPGTWIKFTASSPAIIPDFRIKTWNLTTNPLLVQFHVVPTCSGYVASAHFEAYGFFEEELRAVKSTVFGFIEIPREKLSLMNPRDKSVTILGYKKIKGIKEYDLYFIRSADCRPWKGYGKKSLKPLMNEAEQCYVIGKVNLSSFHTEKKLIAKQRCSNNRAIVNNLIQASADKLFIGTMKLLTAEKLES</sequence>
<evidence type="ECO:0000313" key="2">
    <source>
        <dbReference type="WBParaSite" id="maker-PairedContig_4018-snap-gene-0.4-mRNA-1"/>
    </source>
</evidence>
<name>A0A1I8ERB7_WUCBA</name>
<reference evidence="2" key="1">
    <citation type="submission" date="2016-11" db="UniProtKB">
        <authorList>
            <consortium name="WormBaseParasite"/>
        </authorList>
    </citation>
    <scope>IDENTIFICATION</scope>
    <source>
        <strain evidence="2">pt0022</strain>
    </source>
</reference>
<dbReference type="InterPro" id="IPR055929">
    <property type="entry name" value="DUF7506"/>
</dbReference>
<dbReference type="AlphaFoldDB" id="A0A1I8ERB7"/>
<dbReference type="WBParaSite" id="maker-PairedContig_4018-snap-gene-0.4-mRNA-1">
    <property type="protein sequence ID" value="maker-PairedContig_4018-snap-gene-0.4-mRNA-1"/>
    <property type="gene ID" value="maker-PairedContig_4018-snap-gene-0.4"/>
</dbReference>